<gene>
    <name evidence="7 8" type="primary">ispD</name>
    <name evidence="8" type="ORF">GCM10008090_17160</name>
</gene>
<name>A0A918VLW0_9GAMM</name>
<evidence type="ECO:0000256" key="4">
    <source>
        <dbReference type="ARBA" id="ARBA00022679"/>
    </source>
</evidence>
<dbReference type="Proteomes" id="UP000614811">
    <property type="component" value="Unassembled WGS sequence"/>
</dbReference>
<organism evidence="8 9">
    <name type="scientific">Arenicella chitinivorans</name>
    <dbReference type="NCBI Taxonomy" id="1329800"/>
    <lineage>
        <taxon>Bacteria</taxon>
        <taxon>Pseudomonadati</taxon>
        <taxon>Pseudomonadota</taxon>
        <taxon>Gammaproteobacteria</taxon>
        <taxon>Arenicellales</taxon>
        <taxon>Arenicellaceae</taxon>
        <taxon>Arenicella</taxon>
    </lineage>
</organism>
<evidence type="ECO:0000313" key="8">
    <source>
        <dbReference type="EMBL" id="GHA07900.1"/>
    </source>
</evidence>
<keyword evidence="9" id="KW-1185">Reference proteome</keyword>
<evidence type="ECO:0000256" key="6">
    <source>
        <dbReference type="ARBA" id="ARBA00023229"/>
    </source>
</evidence>
<dbReference type="InterPro" id="IPR001228">
    <property type="entry name" value="IspD"/>
</dbReference>
<keyword evidence="5 7" id="KW-0548">Nucleotidyltransferase</keyword>
<evidence type="ECO:0000256" key="2">
    <source>
        <dbReference type="ARBA" id="ARBA00004787"/>
    </source>
</evidence>
<accession>A0A918VLW0</accession>
<dbReference type="Gene3D" id="3.90.550.10">
    <property type="entry name" value="Spore Coat Polysaccharide Biosynthesis Protein SpsA, Chain A"/>
    <property type="match status" value="1"/>
</dbReference>
<comment type="function">
    <text evidence="7">Catalyzes the formation of 4-diphosphocytidyl-2-C-methyl-D-erythritol from CTP and 2-C-methyl-D-erythritol 4-phosphate (MEP).</text>
</comment>
<feature type="site" description="Positions MEP for the nucleophilic attack" evidence="7">
    <location>
        <position position="217"/>
    </location>
</feature>
<sequence>MARYWCVVPAAGIGSRMQSVVPKQYLRINDRTVIEHALTPFLIANDIDGVVVAVSPGDATWPQVEHSLNTQGMRKLITTQGGLTRAQSVLNGLAALQARAADDDWVLVHDAARPCFGAQDLRHLMVQVANHAVGGIVAIRAKDTLKQAEERADRIAATIDRTQVWQAQTPQMFRFGLLYRSLQAALAAKVSVTDESSAVEWAGYAPLLVEGDARNLKVTTPEDLALARFWLSNAEVNS</sequence>
<dbReference type="FunFam" id="3.90.550.10:FF:000003">
    <property type="entry name" value="2-C-methyl-D-erythritol 4-phosphate cytidylyltransferase"/>
    <property type="match status" value="1"/>
</dbReference>
<dbReference type="PANTHER" id="PTHR32125">
    <property type="entry name" value="2-C-METHYL-D-ERYTHRITOL 4-PHOSPHATE CYTIDYLYLTRANSFERASE, CHLOROPLASTIC"/>
    <property type="match status" value="1"/>
</dbReference>
<dbReference type="RefSeq" id="WP_189399844.1">
    <property type="nucleotide sequence ID" value="NZ_BMXA01000002.1"/>
</dbReference>
<feature type="site" description="Positions MEP for the nucleophilic attack" evidence="7">
    <location>
        <position position="161"/>
    </location>
</feature>
<keyword evidence="6 7" id="KW-0414">Isoprene biosynthesis</keyword>
<dbReference type="EC" id="2.7.7.60" evidence="7"/>
<dbReference type="GO" id="GO:0050518">
    <property type="term" value="F:2-C-methyl-D-erythritol 4-phosphate cytidylyltransferase activity"/>
    <property type="evidence" value="ECO:0007669"/>
    <property type="project" value="UniProtKB-UniRule"/>
</dbReference>
<comment type="pathway">
    <text evidence="2 7">Isoprenoid biosynthesis; isopentenyl diphosphate biosynthesis via DXP pathway; isopentenyl diphosphate from 1-deoxy-D-xylulose 5-phosphate: step 2/6.</text>
</comment>
<comment type="similarity">
    <text evidence="3 7">Belongs to the IspD/TarI cytidylyltransferase family. IspD subfamily.</text>
</comment>
<evidence type="ECO:0000256" key="1">
    <source>
        <dbReference type="ARBA" id="ARBA00001282"/>
    </source>
</evidence>
<dbReference type="CDD" id="cd02516">
    <property type="entry name" value="CDP-ME_synthetase"/>
    <property type="match status" value="1"/>
</dbReference>
<reference evidence="8" key="1">
    <citation type="journal article" date="2014" name="Int. J. Syst. Evol. Microbiol.">
        <title>Complete genome sequence of Corynebacterium casei LMG S-19264T (=DSM 44701T), isolated from a smear-ripened cheese.</title>
        <authorList>
            <consortium name="US DOE Joint Genome Institute (JGI-PGF)"/>
            <person name="Walter F."/>
            <person name="Albersmeier A."/>
            <person name="Kalinowski J."/>
            <person name="Ruckert C."/>
        </authorList>
    </citation>
    <scope>NUCLEOTIDE SEQUENCE</scope>
    <source>
        <strain evidence="8">KCTC 12711</strain>
    </source>
</reference>
<dbReference type="PROSITE" id="PS01295">
    <property type="entry name" value="ISPD"/>
    <property type="match status" value="1"/>
</dbReference>
<dbReference type="Pfam" id="PF01128">
    <property type="entry name" value="IspD"/>
    <property type="match status" value="1"/>
</dbReference>
<dbReference type="PANTHER" id="PTHR32125:SF4">
    <property type="entry name" value="2-C-METHYL-D-ERYTHRITOL 4-PHOSPHATE CYTIDYLYLTRANSFERASE, CHLOROPLASTIC"/>
    <property type="match status" value="1"/>
</dbReference>
<evidence type="ECO:0000256" key="3">
    <source>
        <dbReference type="ARBA" id="ARBA00009789"/>
    </source>
</evidence>
<evidence type="ECO:0000256" key="5">
    <source>
        <dbReference type="ARBA" id="ARBA00022695"/>
    </source>
</evidence>
<keyword evidence="4 7" id="KW-0808">Transferase</keyword>
<evidence type="ECO:0000313" key="9">
    <source>
        <dbReference type="Proteomes" id="UP000614811"/>
    </source>
</evidence>
<protein>
    <recommendedName>
        <fullName evidence="7">2-C-methyl-D-erythritol 4-phosphate cytidylyltransferase</fullName>
        <ecNumber evidence="7">2.7.7.60</ecNumber>
    </recommendedName>
    <alternativeName>
        <fullName evidence="7">4-diphosphocytidyl-2C-methyl-D-erythritol synthase</fullName>
    </alternativeName>
    <alternativeName>
        <fullName evidence="7">MEP cytidylyltransferase</fullName>
        <shortName evidence="7">MCT</shortName>
    </alternativeName>
</protein>
<dbReference type="NCBIfam" id="TIGR00453">
    <property type="entry name" value="ispD"/>
    <property type="match status" value="1"/>
</dbReference>
<dbReference type="HAMAP" id="MF_00108">
    <property type="entry name" value="IspD"/>
    <property type="match status" value="1"/>
</dbReference>
<dbReference type="AlphaFoldDB" id="A0A918VLW0"/>
<dbReference type="InterPro" id="IPR034683">
    <property type="entry name" value="IspD/TarI"/>
</dbReference>
<dbReference type="SUPFAM" id="SSF53448">
    <property type="entry name" value="Nucleotide-diphospho-sugar transferases"/>
    <property type="match status" value="1"/>
</dbReference>
<dbReference type="InterPro" id="IPR050088">
    <property type="entry name" value="IspD/TarI_cytidylyltransf_bact"/>
</dbReference>
<dbReference type="GO" id="GO:0019288">
    <property type="term" value="P:isopentenyl diphosphate biosynthetic process, methylerythritol 4-phosphate pathway"/>
    <property type="evidence" value="ECO:0007669"/>
    <property type="project" value="UniProtKB-UniRule"/>
</dbReference>
<comment type="catalytic activity">
    <reaction evidence="1 7">
        <text>2-C-methyl-D-erythritol 4-phosphate + CTP + H(+) = 4-CDP-2-C-methyl-D-erythritol + diphosphate</text>
        <dbReference type="Rhea" id="RHEA:13429"/>
        <dbReference type="ChEBI" id="CHEBI:15378"/>
        <dbReference type="ChEBI" id="CHEBI:33019"/>
        <dbReference type="ChEBI" id="CHEBI:37563"/>
        <dbReference type="ChEBI" id="CHEBI:57823"/>
        <dbReference type="ChEBI" id="CHEBI:58262"/>
        <dbReference type="EC" id="2.7.7.60"/>
    </reaction>
</comment>
<dbReference type="InterPro" id="IPR018294">
    <property type="entry name" value="ISPD_synthase_CS"/>
</dbReference>
<dbReference type="InterPro" id="IPR029044">
    <property type="entry name" value="Nucleotide-diphossugar_trans"/>
</dbReference>
<dbReference type="EMBL" id="BMXA01000002">
    <property type="protein sequence ID" value="GHA07900.1"/>
    <property type="molecule type" value="Genomic_DNA"/>
</dbReference>
<feature type="site" description="Transition state stabilizer" evidence="7">
    <location>
        <position position="16"/>
    </location>
</feature>
<reference evidence="8" key="2">
    <citation type="submission" date="2020-09" db="EMBL/GenBank/DDBJ databases">
        <authorList>
            <person name="Sun Q."/>
            <person name="Kim S."/>
        </authorList>
    </citation>
    <scope>NUCLEOTIDE SEQUENCE</scope>
    <source>
        <strain evidence="8">KCTC 12711</strain>
    </source>
</reference>
<comment type="caution">
    <text evidence="8">The sequence shown here is derived from an EMBL/GenBank/DDBJ whole genome shotgun (WGS) entry which is preliminary data.</text>
</comment>
<evidence type="ECO:0000256" key="7">
    <source>
        <dbReference type="HAMAP-Rule" id="MF_00108"/>
    </source>
</evidence>
<proteinExistence type="inferred from homology"/>
<feature type="site" description="Transition state stabilizer" evidence="7">
    <location>
        <position position="23"/>
    </location>
</feature>